<feature type="chain" id="PRO_5026901149" evidence="2">
    <location>
        <begin position="20"/>
        <end position="502"/>
    </location>
</feature>
<dbReference type="KEGG" id="soy:115891720"/>
<accession>A0A6J2YXZ9</accession>
<feature type="transmembrane region" description="Helical" evidence="1">
    <location>
        <begin position="175"/>
        <end position="192"/>
    </location>
</feature>
<proteinExistence type="predicted"/>
<feature type="transmembrane region" description="Helical" evidence="1">
    <location>
        <begin position="393"/>
        <end position="417"/>
    </location>
</feature>
<evidence type="ECO:0000313" key="3">
    <source>
        <dbReference type="Proteomes" id="UP000504635"/>
    </source>
</evidence>
<organism evidence="3 4">
    <name type="scientific">Sitophilus oryzae</name>
    <name type="common">Rice weevil</name>
    <name type="synonym">Curculio oryzae</name>
    <dbReference type="NCBI Taxonomy" id="7048"/>
    <lineage>
        <taxon>Eukaryota</taxon>
        <taxon>Metazoa</taxon>
        <taxon>Ecdysozoa</taxon>
        <taxon>Arthropoda</taxon>
        <taxon>Hexapoda</taxon>
        <taxon>Insecta</taxon>
        <taxon>Pterygota</taxon>
        <taxon>Neoptera</taxon>
        <taxon>Endopterygota</taxon>
        <taxon>Coleoptera</taxon>
        <taxon>Polyphaga</taxon>
        <taxon>Cucujiformia</taxon>
        <taxon>Curculionidae</taxon>
        <taxon>Dryophthorinae</taxon>
        <taxon>Sitophilus</taxon>
    </lineage>
</organism>
<evidence type="ECO:0000256" key="1">
    <source>
        <dbReference type="SAM" id="Phobius"/>
    </source>
</evidence>
<sequence>MAGFTFLPITVLLIGIATAQNPSAVDLVNDIYTGCVKDWSLSCARPKALQWFSEVSQNDEIKITHDLVIVKKDNPKEFEQGRGLEDDVFERFEDFIQSHDLIVKPPVVLAQTGAFKKLFARSLEPQEVKVPLAVTGRSSKVVKKVILPFLLGLKFKTAILVPLVLALIALKTWKALTLGLLSLVLTGALLIFKLTKPKTVNYEVIHYPQHVDHHVVDHAPISSGWDHPGYGRQLNADEMAYNAYLNIKMAGFAKCLILIVAVTSAASANPSLVDVAQDMYKSCLQDFSVSCVRPKALNWMNYVAQKNVIKITDDLAMVRNTNVEAEDRSYETNNILDRFDRFLVEHSLVAKVPSVLSSDGPLAKLVPRSFVQPEPIAVPLAATGRSSKIVKKVIFPFLLGLKFKTAFLVPLALGLIALKTWKALTLGLISLVLTGAVAIFSKFVKPPQYEVVHYPHVDHHVDLLPIAPPLPVAPVQAPVPVYGAPVYRHRRSAAEMAYRGQL</sequence>
<reference evidence="4" key="1">
    <citation type="submission" date="2025-08" db="UniProtKB">
        <authorList>
            <consortium name="RefSeq"/>
        </authorList>
    </citation>
    <scope>IDENTIFICATION</scope>
    <source>
        <tissue evidence="4">Gonads</tissue>
    </source>
</reference>
<dbReference type="GeneID" id="115891720"/>
<dbReference type="Proteomes" id="UP000504635">
    <property type="component" value="Unplaced"/>
</dbReference>
<evidence type="ECO:0000256" key="2">
    <source>
        <dbReference type="SAM" id="SignalP"/>
    </source>
</evidence>
<keyword evidence="1" id="KW-0472">Membrane</keyword>
<feature type="signal peptide" evidence="2">
    <location>
        <begin position="1"/>
        <end position="19"/>
    </location>
</feature>
<feature type="transmembrane region" description="Helical" evidence="1">
    <location>
        <begin position="145"/>
        <end position="168"/>
    </location>
</feature>
<keyword evidence="3" id="KW-1185">Reference proteome</keyword>
<dbReference type="RefSeq" id="XP_030768119.1">
    <property type="nucleotide sequence ID" value="XM_030912259.1"/>
</dbReference>
<dbReference type="PANTHER" id="PTHR21879">
    <property type="entry name" value="FI03362P-RELATED-RELATED"/>
    <property type="match status" value="1"/>
</dbReference>
<dbReference type="InterPro" id="IPR012464">
    <property type="entry name" value="DUF1676"/>
</dbReference>
<evidence type="ECO:0000313" key="4">
    <source>
        <dbReference type="RefSeq" id="XP_030768119.1"/>
    </source>
</evidence>
<feature type="transmembrane region" description="Helical" evidence="1">
    <location>
        <begin position="251"/>
        <end position="272"/>
    </location>
</feature>
<dbReference type="AlphaFoldDB" id="A0A6J2YXZ9"/>
<dbReference type="GO" id="GO:0016020">
    <property type="term" value="C:membrane"/>
    <property type="evidence" value="ECO:0007669"/>
    <property type="project" value="TreeGrafter"/>
</dbReference>
<dbReference type="OrthoDB" id="8119930at2759"/>
<dbReference type="CTD" id="40775"/>
<name>A0A6J2YXZ9_SITOR</name>
<keyword evidence="1" id="KW-1133">Transmembrane helix</keyword>
<keyword evidence="1" id="KW-0812">Transmembrane</keyword>
<keyword evidence="2" id="KW-0732">Signal</keyword>
<dbReference type="InParanoid" id="A0A6J2YXZ9"/>
<dbReference type="PANTHER" id="PTHR21879:SF13">
    <property type="entry name" value="OSIRIS 18"/>
    <property type="match status" value="1"/>
</dbReference>
<gene>
    <name evidence="4" type="primary">LOC115891720</name>
</gene>
<dbReference type="Pfam" id="PF07898">
    <property type="entry name" value="DUF1676"/>
    <property type="match status" value="2"/>
</dbReference>
<protein>
    <submittedName>
        <fullName evidence="4">Uncharacterized protein LOC115891720</fullName>
    </submittedName>
</protein>
<feature type="transmembrane region" description="Helical" evidence="1">
    <location>
        <begin position="423"/>
        <end position="440"/>
    </location>
</feature>